<name>A0A6B8W9B1_9CORY</name>
<keyword evidence="2" id="KW-1185">Reference proteome</keyword>
<dbReference type="Proteomes" id="UP000424462">
    <property type="component" value="Chromosome"/>
</dbReference>
<dbReference type="AlphaFoldDB" id="A0A6B8W9B1"/>
<organism evidence="1 2">
    <name type="scientific">Corynebacterium occultum</name>
    <dbReference type="NCBI Taxonomy" id="2675219"/>
    <lineage>
        <taxon>Bacteria</taxon>
        <taxon>Bacillati</taxon>
        <taxon>Actinomycetota</taxon>
        <taxon>Actinomycetes</taxon>
        <taxon>Mycobacteriales</taxon>
        <taxon>Corynebacteriaceae</taxon>
        <taxon>Corynebacterium</taxon>
    </lineage>
</organism>
<evidence type="ECO:0000313" key="1">
    <source>
        <dbReference type="EMBL" id="QGU07855.1"/>
    </source>
</evidence>
<reference evidence="1 2" key="1">
    <citation type="submission" date="2019-11" db="EMBL/GenBank/DDBJ databases">
        <title>Complete genome sequence of Corynebacterium kalinowskii 1959, a novel Corynebacterium species isolated from soil of a small paddock in Vilsendorf, Germany.</title>
        <authorList>
            <person name="Schaffert L."/>
            <person name="Ruwe M."/>
            <person name="Milse J."/>
            <person name="Hanuschka K."/>
            <person name="Ortseifen V."/>
            <person name="Droste J."/>
            <person name="Brandt D."/>
            <person name="Schlueter L."/>
            <person name="Kutter Y."/>
            <person name="Vinke S."/>
            <person name="Viehoefer P."/>
            <person name="Jacob L."/>
            <person name="Luebke N.-C."/>
            <person name="Schulte-Berndt E."/>
            <person name="Hain C."/>
            <person name="Linder M."/>
            <person name="Schmidt P."/>
            <person name="Wollenschlaeger L."/>
            <person name="Luttermann T."/>
            <person name="Thieme E."/>
            <person name="Hassa J."/>
            <person name="Haak M."/>
            <person name="Wittchen M."/>
            <person name="Mentz A."/>
            <person name="Persicke M."/>
            <person name="Busche T."/>
            <person name="Ruckert C."/>
        </authorList>
    </citation>
    <scope>NUCLEOTIDE SEQUENCE [LARGE SCALE GENOMIC DNA]</scope>
    <source>
        <strain evidence="1 2">2039</strain>
    </source>
</reference>
<dbReference type="KEGG" id="cok:COCCU_09655"/>
<accession>A0A6B8W9B1</accession>
<protein>
    <recommendedName>
        <fullName evidence="3">Integrase catalytic domain-containing protein</fullName>
    </recommendedName>
</protein>
<evidence type="ECO:0000313" key="2">
    <source>
        <dbReference type="Proteomes" id="UP000424462"/>
    </source>
</evidence>
<dbReference type="EMBL" id="CP046455">
    <property type="protein sequence ID" value="QGU07855.1"/>
    <property type="molecule type" value="Genomic_DNA"/>
</dbReference>
<proteinExistence type="predicted"/>
<gene>
    <name evidence="1" type="ORF">COCCU_09655</name>
</gene>
<evidence type="ECO:0008006" key="3">
    <source>
        <dbReference type="Google" id="ProtNLM"/>
    </source>
</evidence>
<sequence>MGGWHNTERIHSKLGNRSPNKFEALYWADHGSTTAYAA</sequence>